<dbReference type="FunFam" id="2.60.40.10:FF:000791">
    <property type="entry name" value="Two-component system sensor histidine kinase/response regulator"/>
    <property type="match status" value="1"/>
</dbReference>
<dbReference type="OrthoDB" id="9809670at2"/>
<evidence type="ECO:0000256" key="7">
    <source>
        <dbReference type="ARBA" id="ARBA00022840"/>
    </source>
</evidence>
<dbReference type="InterPro" id="IPR003661">
    <property type="entry name" value="HisK_dim/P_dom"/>
</dbReference>
<keyword evidence="18" id="KW-1185">Reference proteome</keyword>
<evidence type="ECO:0000256" key="10">
    <source>
        <dbReference type="ARBA" id="ARBA00023125"/>
    </source>
</evidence>
<dbReference type="PANTHER" id="PTHR43547">
    <property type="entry name" value="TWO-COMPONENT HISTIDINE KINASE"/>
    <property type="match status" value="1"/>
</dbReference>
<dbReference type="FunFam" id="3.30.565.10:FF:000037">
    <property type="entry name" value="Hybrid sensor histidine kinase/response regulator"/>
    <property type="match status" value="1"/>
</dbReference>
<dbReference type="GO" id="GO:0003700">
    <property type="term" value="F:DNA-binding transcription factor activity"/>
    <property type="evidence" value="ECO:0007669"/>
    <property type="project" value="InterPro"/>
</dbReference>
<dbReference type="CDD" id="cd00146">
    <property type="entry name" value="PKD"/>
    <property type="match status" value="1"/>
</dbReference>
<comment type="catalytic activity">
    <reaction evidence="1">
        <text>ATP + protein L-histidine = ADP + protein N-phospho-L-histidine.</text>
        <dbReference type="EC" id="2.7.13.3"/>
    </reaction>
</comment>
<keyword evidence="6 17" id="KW-0418">Kinase</keyword>
<dbReference type="InterPro" id="IPR005467">
    <property type="entry name" value="His_kinase_dom"/>
</dbReference>
<dbReference type="CDD" id="cd00082">
    <property type="entry name" value="HisKA"/>
    <property type="match status" value="1"/>
</dbReference>
<dbReference type="PROSITE" id="PS00041">
    <property type="entry name" value="HTH_ARAC_FAMILY_1"/>
    <property type="match status" value="1"/>
</dbReference>
<evidence type="ECO:0000259" key="16">
    <source>
        <dbReference type="PROSITE" id="PS50110"/>
    </source>
</evidence>
<proteinExistence type="predicted"/>
<dbReference type="SUPFAM" id="SSF46689">
    <property type="entry name" value="Homeodomain-like"/>
    <property type="match status" value="1"/>
</dbReference>
<evidence type="ECO:0000313" key="18">
    <source>
        <dbReference type="Proteomes" id="UP000199577"/>
    </source>
</evidence>
<dbReference type="SUPFAM" id="SSF63829">
    <property type="entry name" value="Calcium-dependent phosphotriesterase"/>
    <property type="match status" value="3"/>
</dbReference>
<dbReference type="PANTHER" id="PTHR43547:SF2">
    <property type="entry name" value="HYBRID SIGNAL TRANSDUCTION HISTIDINE KINASE C"/>
    <property type="match status" value="1"/>
</dbReference>
<evidence type="ECO:0000256" key="6">
    <source>
        <dbReference type="ARBA" id="ARBA00022777"/>
    </source>
</evidence>
<dbReference type="GO" id="GO:0043565">
    <property type="term" value="F:sequence-specific DNA binding"/>
    <property type="evidence" value="ECO:0007669"/>
    <property type="project" value="InterPro"/>
</dbReference>
<dbReference type="FunFam" id="1.10.287.130:FF:000045">
    <property type="entry name" value="Two-component system sensor histidine kinase/response regulator"/>
    <property type="match status" value="1"/>
</dbReference>
<keyword evidence="9" id="KW-0805">Transcription regulation</keyword>
<keyword evidence="3 12" id="KW-0597">Phosphoprotein</keyword>
<dbReference type="SUPFAM" id="SSF55874">
    <property type="entry name" value="ATPase domain of HSP90 chaperone/DNA topoisomerase II/histidine kinase"/>
    <property type="match status" value="1"/>
</dbReference>
<dbReference type="SUPFAM" id="SSF47384">
    <property type="entry name" value="Homodimeric domain of signal transducing histidine kinase"/>
    <property type="match status" value="1"/>
</dbReference>
<dbReference type="InterPro" id="IPR009057">
    <property type="entry name" value="Homeodomain-like_sf"/>
</dbReference>
<dbReference type="InterPro" id="IPR003594">
    <property type="entry name" value="HATPase_dom"/>
</dbReference>
<dbReference type="EMBL" id="FOLL01000001">
    <property type="protein sequence ID" value="SFB80859.1"/>
    <property type="molecule type" value="Genomic_DNA"/>
</dbReference>
<dbReference type="PROSITE" id="PS50110">
    <property type="entry name" value="RESPONSE_REGULATORY"/>
    <property type="match status" value="1"/>
</dbReference>
<dbReference type="AlphaFoldDB" id="A0A1I1E0R1"/>
<dbReference type="InterPro" id="IPR011006">
    <property type="entry name" value="CheY-like_superfamily"/>
</dbReference>
<feature type="modified residue" description="4-aspartylphosphate" evidence="12">
    <location>
        <position position="1035"/>
    </location>
</feature>
<dbReference type="EC" id="2.7.13.3" evidence="2"/>
<dbReference type="PROSITE" id="PS50109">
    <property type="entry name" value="HIS_KIN"/>
    <property type="match status" value="1"/>
</dbReference>
<keyword evidence="13" id="KW-1133">Transmembrane helix</keyword>
<dbReference type="InterPro" id="IPR018062">
    <property type="entry name" value="HTH_AraC-typ_CS"/>
</dbReference>
<evidence type="ECO:0000313" key="17">
    <source>
        <dbReference type="EMBL" id="SFB80859.1"/>
    </source>
</evidence>
<dbReference type="Pfam" id="PF07495">
    <property type="entry name" value="Y_Y_Y"/>
    <property type="match status" value="1"/>
</dbReference>
<dbReference type="InterPro" id="IPR004358">
    <property type="entry name" value="Sig_transdc_His_kin-like_C"/>
</dbReference>
<dbReference type="Proteomes" id="UP000199577">
    <property type="component" value="Unassembled WGS sequence"/>
</dbReference>
<keyword evidence="11" id="KW-0804">Transcription</keyword>
<protein>
    <recommendedName>
        <fullName evidence="2">histidine kinase</fullName>
        <ecNumber evidence="2">2.7.13.3</ecNumber>
    </recommendedName>
</protein>
<keyword evidence="7" id="KW-0067">ATP-binding</keyword>
<dbReference type="Pfam" id="PF07494">
    <property type="entry name" value="Reg_prop"/>
    <property type="match status" value="6"/>
</dbReference>
<evidence type="ECO:0000256" key="13">
    <source>
        <dbReference type="SAM" id="Phobius"/>
    </source>
</evidence>
<keyword evidence="13" id="KW-0472">Membrane</keyword>
<dbReference type="PRINTS" id="PR00344">
    <property type="entry name" value="BCTRLSENSOR"/>
</dbReference>
<dbReference type="InterPro" id="IPR018060">
    <property type="entry name" value="HTH_AraC"/>
</dbReference>
<feature type="domain" description="Response regulatory" evidence="16">
    <location>
        <begin position="987"/>
        <end position="1102"/>
    </location>
</feature>
<keyword evidence="10" id="KW-0238">DNA-binding</keyword>
<keyword evidence="8" id="KW-0902">Two-component regulatory system</keyword>
<dbReference type="InterPro" id="IPR011123">
    <property type="entry name" value="Y_Y_Y"/>
</dbReference>
<evidence type="ECO:0000259" key="14">
    <source>
        <dbReference type="PROSITE" id="PS01124"/>
    </source>
</evidence>
<organism evidence="17 18">
    <name type="scientific">Parapedobacter composti</name>
    <dbReference type="NCBI Taxonomy" id="623281"/>
    <lineage>
        <taxon>Bacteria</taxon>
        <taxon>Pseudomonadati</taxon>
        <taxon>Bacteroidota</taxon>
        <taxon>Sphingobacteriia</taxon>
        <taxon>Sphingobacteriales</taxon>
        <taxon>Sphingobacteriaceae</taxon>
        <taxon>Parapedobacter</taxon>
    </lineage>
</organism>
<dbReference type="Pfam" id="PF00072">
    <property type="entry name" value="Response_reg"/>
    <property type="match status" value="1"/>
</dbReference>
<dbReference type="Gene3D" id="2.60.40.10">
    <property type="entry name" value="Immunoglobulins"/>
    <property type="match status" value="1"/>
</dbReference>
<dbReference type="InterPro" id="IPR001789">
    <property type="entry name" value="Sig_transdc_resp-reg_receiver"/>
</dbReference>
<evidence type="ECO:0000256" key="12">
    <source>
        <dbReference type="PROSITE-ProRule" id="PRU00169"/>
    </source>
</evidence>
<dbReference type="RefSeq" id="WP_090970236.1">
    <property type="nucleotide sequence ID" value="NZ_FOLL01000001.1"/>
</dbReference>
<dbReference type="CDD" id="cd17574">
    <property type="entry name" value="REC_OmpR"/>
    <property type="match status" value="1"/>
</dbReference>
<dbReference type="InterPro" id="IPR011110">
    <property type="entry name" value="Reg_prop"/>
</dbReference>
<dbReference type="Pfam" id="PF12833">
    <property type="entry name" value="HTH_18"/>
    <property type="match status" value="1"/>
</dbReference>
<dbReference type="Gene3D" id="2.130.10.10">
    <property type="entry name" value="YVTN repeat-like/Quinoprotein amine dehydrogenase"/>
    <property type="match status" value="2"/>
</dbReference>
<evidence type="ECO:0000259" key="15">
    <source>
        <dbReference type="PROSITE" id="PS50109"/>
    </source>
</evidence>
<evidence type="ECO:0000256" key="9">
    <source>
        <dbReference type="ARBA" id="ARBA00023015"/>
    </source>
</evidence>
<dbReference type="GO" id="GO:0005524">
    <property type="term" value="F:ATP binding"/>
    <property type="evidence" value="ECO:0007669"/>
    <property type="project" value="UniProtKB-KW"/>
</dbReference>
<feature type="transmembrane region" description="Helical" evidence="13">
    <location>
        <begin position="669"/>
        <end position="688"/>
    </location>
</feature>
<dbReference type="Pfam" id="PF00512">
    <property type="entry name" value="HisKA"/>
    <property type="match status" value="1"/>
</dbReference>
<keyword evidence="13" id="KW-0812">Transmembrane</keyword>
<dbReference type="Gene3D" id="1.10.10.60">
    <property type="entry name" value="Homeodomain-like"/>
    <property type="match status" value="1"/>
</dbReference>
<dbReference type="PROSITE" id="PS01124">
    <property type="entry name" value="HTH_ARAC_FAMILY_2"/>
    <property type="match status" value="1"/>
</dbReference>
<evidence type="ECO:0000256" key="1">
    <source>
        <dbReference type="ARBA" id="ARBA00000085"/>
    </source>
</evidence>
<dbReference type="SMART" id="SM00387">
    <property type="entry name" value="HATPase_c"/>
    <property type="match status" value="1"/>
</dbReference>
<feature type="domain" description="Histidine kinase" evidence="15">
    <location>
        <begin position="722"/>
        <end position="944"/>
    </location>
</feature>
<evidence type="ECO:0000256" key="5">
    <source>
        <dbReference type="ARBA" id="ARBA00022741"/>
    </source>
</evidence>
<dbReference type="InterPro" id="IPR036097">
    <property type="entry name" value="HisK_dim/P_sf"/>
</dbReference>
<evidence type="ECO:0000256" key="2">
    <source>
        <dbReference type="ARBA" id="ARBA00012438"/>
    </source>
</evidence>
<dbReference type="SMART" id="SM00448">
    <property type="entry name" value="REC"/>
    <property type="match status" value="1"/>
</dbReference>
<dbReference type="SMART" id="SM00388">
    <property type="entry name" value="HisKA"/>
    <property type="match status" value="1"/>
</dbReference>
<dbReference type="STRING" id="623281.SAMN05421747_101243"/>
<dbReference type="InterPro" id="IPR036890">
    <property type="entry name" value="HATPase_C_sf"/>
</dbReference>
<dbReference type="GO" id="GO:0000155">
    <property type="term" value="F:phosphorelay sensor kinase activity"/>
    <property type="evidence" value="ECO:0007669"/>
    <property type="project" value="InterPro"/>
</dbReference>
<keyword evidence="4" id="KW-0808">Transferase</keyword>
<evidence type="ECO:0000256" key="4">
    <source>
        <dbReference type="ARBA" id="ARBA00022679"/>
    </source>
</evidence>
<dbReference type="SMART" id="SM00342">
    <property type="entry name" value="HTH_ARAC"/>
    <property type="match status" value="1"/>
</dbReference>
<feature type="domain" description="HTH araC/xylS-type" evidence="14">
    <location>
        <begin position="1134"/>
        <end position="1233"/>
    </location>
</feature>
<evidence type="ECO:0000256" key="8">
    <source>
        <dbReference type="ARBA" id="ARBA00023012"/>
    </source>
</evidence>
<dbReference type="InterPro" id="IPR015943">
    <property type="entry name" value="WD40/YVTN_repeat-like_dom_sf"/>
</dbReference>
<keyword evidence="5" id="KW-0547">Nucleotide-binding</keyword>
<accession>A0A1I1E0R1</accession>
<dbReference type="SUPFAM" id="SSF52172">
    <property type="entry name" value="CheY-like"/>
    <property type="match status" value="1"/>
</dbReference>
<dbReference type="Gene3D" id="3.40.50.2300">
    <property type="match status" value="1"/>
</dbReference>
<dbReference type="Gene3D" id="1.10.287.130">
    <property type="match status" value="1"/>
</dbReference>
<sequence>MRYRYLTLFLLLYAPWSIGQSLNLRFGHITSEDGLPQNTIHGIAKDKYGFMWFGTWSGLCRYDGYRFKIYRYDPENPKSVNNNRIHNILKDNNQDIWVMTFDEQILCKYNYETDDFERVPLERVPDDIQKSIFRKNHHQHTTFKFKDYEWRLERRSNTLVETYLPSREIKRYSANPGIRGSLNDSYVSDVYLDDQDILWVGTYSNGINKANLNANPFHYHHFDPTSNRSIIDDNVRTLCEDNEGNLWVGTRDKGITIIGKNGTYRHLRHDPADPHSLRSDQIRRIYCDSRGWLWIGTKSGLDCYLPKTGEIRHYDQLTPGHTAVFGIIEDRQQCLWFATWSGIYQYSPATDSVIHFNPSETLFTEHTWTIMEDSHGKLWVGTEGGGISVLNKDTPGEVTLVEHYIHKRDSANSISDNRIYVLYEDSEGYIWIGTGNGLDCYDPRQNTFRRFSISPNGLPNGMIAGILEDNNGFLWVSHKAGISRIDKKSLSIRNYSQQDGLQSNEFLEGAALKSRFTNNLYFGGAKGYNVFNPDSITCDQRPPQIVFTELQILNKQIGVNREINGRVLLEKPLYLTEELALTHRDKSIAIEFAALHYTNPVGNRYAYMLEGFDEDWIYTDASHRVATYSNLAAGNYVFKVKASNSDGIWNPVPKTLKISVAPAFWLSKWAYVVYVLFIVSLLYAYYYYVVRYAKLKNRLAYEAILHEKERELHESKVQFFTNISHEIKTPLTLILTPIEQLTTFCKDNLAIQKQLQTMKENGDRLLKLINQLLDMRRFETGNEHLLAEKRDMVSFVEDTVEAFRPMAEQKHIQLETVTPLAVLVNDFDADKLEKVINNLLSNAFKFTPEGGEIRVSLTLDRSSSPEVAVITVSDNGIGIREDEMERIFQPFQRGSVNKSDGTGIGLAYSKSLVELHGGTISVSSNRGKGKPNRTTFFVRIPVTEDNTTEQFRLNDSGETPQLRGKPDLPLAHQGQHTRVVDPSKPYTLLVVEDNDAMRRYLSDTLSHEYNVLEAANGAEGLDLALAHAPDLIVSDYMMPEMDGFELCRRVKEHMLISHVPFILLTARTPIQYEIEGLETGADDYIVKPFNLTLLLLKIKNMLLNKTRLQEKFKTKITLEPSGFNLESPDEKLLKKVLSFIDERLSDSDLNVDDICEHIGLSRAQLYRKMKALTGLSIVDIVKEIRLKRAKQLLTDRKFNVNEISFLVGFNDPDYFRKCFKSHFGYSPSEYSKHMLAKHERHT</sequence>
<dbReference type="CDD" id="cd16922">
    <property type="entry name" value="HATPase_EvgS-ArcB-TorS-like"/>
    <property type="match status" value="1"/>
</dbReference>
<evidence type="ECO:0000256" key="11">
    <source>
        <dbReference type="ARBA" id="ARBA00023163"/>
    </source>
</evidence>
<dbReference type="InterPro" id="IPR013783">
    <property type="entry name" value="Ig-like_fold"/>
</dbReference>
<reference evidence="17 18" key="1">
    <citation type="submission" date="2016-10" db="EMBL/GenBank/DDBJ databases">
        <authorList>
            <person name="de Groot N.N."/>
        </authorList>
    </citation>
    <scope>NUCLEOTIDE SEQUENCE [LARGE SCALE GENOMIC DNA]</scope>
    <source>
        <strain evidence="17 18">DSM 22900</strain>
    </source>
</reference>
<gene>
    <name evidence="17" type="ORF">SAMN05421747_101243</name>
</gene>
<dbReference type="Pfam" id="PF02518">
    <property type="entry name" value="HATPase_c"/>
    <property type="match status" value="1"/>
</dbReference>
<dbReference type="Gene3D" id="3.30.565.10">
    <property type="entry name" value="Histidine kinase-like ATPase, C-terminal domain"/>
    <property type="match status" value="1"/>
</dbReference>
<evidence type="ECO:0000256" key="3">
    <source>
        <dbReference type="ARBA" id="ARBA00022553"/>
    </source>
</evidence>
<name>A0A1I1E0R1_9SPHI</name>